<gene>
    <name evidence="3" type="ORF">OG549_05095</name>
</gene>
<keyword evidence="2" id="KW-0472">Membrane</keyword>
<evidence type="ECO:0000256" key="1">
    <source>
        <dbReference type="SAM" id="MobiDB-lite"/>
    </source>
</evidence>
<dbReference type="AlphaFoldDB" id="A0AAU2UY97"/>
<evidence type="ECO:0000256" key="2">
    <source>
        <dbReference type="SAM" id="Phobius"/>
    </source>
</evidence>
<feature type="transmembrane region" description="Helical" evidence="2">
    <location>
        <begin position="129"/>
        <end position="148"/>
    </location>
</feature>
<feature type="transmembrane region" description="Helical" evidence="2">
    <location>
        <begin position="180"/>
        <end position="200"/>
    </location>
</feature>
<name>A0AAU2UY97_9ACTN</name>
<proteinExistence type="predicted"/>
<dbReference type="EMBL" id="CP108318">
    <property type="protein sequence ID" value="WTW60064.1"/>
    <property type="molecule type" value="Genomic_DNA"/>
</dbReference>
<feature type="compositionally biased region" description="Low complexity" evidence="1">
    <location>
        <begin position="12"/>
        <end position="31"/>
    </location>
</feature>
<accession>A0AAU2UY97</accession>
<organism evidence="3">
    <name type="scientific">Streptomyces sp. NBC_00003</name>
    <dbReference type="NCBI Taxonomy" id="2903608"/>
    <lineage>
        <taxon>Bacteria</taxon>
        <taxon>Bacillati</taxon>
        <taxon>Actinomycetota</taxon>
        <taxon>Actinomycetes</taxon>
        <taxon>Kitasatosporales</taxon>
        <taxon>Streptomycetaceae</taxon>
        <taxon>Streptomyces</taxon>
    </lineage>
</organism>
<sequence length="201" mass="20663">MSTSDQEQAVDATPEARGAARAAEATVPTQANQAPNRPTAKRVSQPRGAEAAAGVAEGVKGAEAAVGSEADEASGGAESAARAERASRPQLAQPARELEGPEPSEDLVGEPGEPERHGMAPRQARRIRMVAAGVLMAAMGVILVVRLATRSSVLVVGVYGLALILCGVVIELSRNGRTRLGSWLLVVGLAAALGMDWFVLP</sequence>
<evidence type="ECO:0000313" key="3">
    <source>
        <dbReference type="EMBL" id="WTW60064.1"/>
    </source>
</evidence>
<reference evidence="3" key="1">
    <citation type="submission" date="2022-10" db="EMBL/GenBank/DDBJ databases">
        <title>The complete genomes of actinobacterial strains from the NBC collection.</title>
        <authorList>
            <person name="Joergensen T.S."/>
            <person name="Alvarez Arevalo M."/>
            <person name="Sterndorff E.B."/>
            <person name="Faurdal D."/>
            <person name="Vuksanovic O."/>
            <person name="Mourched A.-S."/>
            <person name="Charusanti P."/>
            <person name="Shaw S."/>
            <person name="Blin K."/>
            <person name="Weber T."/>
        </authorList>
    </citation>
    <scope>NUCLEOTIDE SEQUENCE</scope>
    <source>
        <strain evidence="3">NBC_00003</strain>
    </source>
</reference>
<feature type="region of interest" description="Disordered" evidence="1">
    <location>
        <begin position="1"/>
        <end position="122"/>
    </location>
</feature>
<keyword evidence="2" id="KW-1133">Transmembrane helix</keyword>
<feature type="transmembrane region" description="Helical" evidence="2">
    <location>
        <begin position="154"/>
        <end position="173"/>
    </location>
</feature>
<protein>
    <submittedName>
        <fullName evidence="3">Uncharacterized protein</fullName>
    </submittedName>
</protein>
<keyword evidence="2" id="KW-0812">Transmembrane</keyword>
<feature type="compositionally biased region" description="Low complexity" evidence="1">
    <location>
        <begin position="48"/>
        <end position="80"/>
    </location>
</feature>